<dbReference type="Gene3D" id="3.40.50.12780">
    <property type="entry name" value="N-terminal domain of ligase-like"/>
    <property type="match status" value="1"/>
</dbReference>
<dbReference type="PANTHER" id="PTHR43272:SF83">
    <property type="entry name" value="ACYL-COA SYNTHETASE LONG-CHAIN, ISOFORM J"/>
    <property type="match status" value="1"/>
</dbReference>
<keyword evidence="4" id="KW-0276">Fatty acid metabolism</keyword>
<dbReference type="GO" id="GO:0005524">
    <property type="term" value="F:ATP binding"/>
    <property type="evidence" value="ECO:0007669"/>
    <property type="project" value="UniProtKB-KW"/>
</dbReference>
<evidence type="ECO:0000259" key="7">
    <source>
        <dbReference type="Pfam" id="PF00501"/>
    </source>
</evidence>
<dbReference type="GO" id="GO:0005783">
    <property type="term" value="C:endoplasmic reticulum"/>
    <property type="evidence" value="ECO:0007669"/>
    <property type="project" value="TreeGrafter"/>
</dbReference>
<dbReference type="Proteomes" id="UP000887566">
    <property type="component" value="Unplaced"/>
</dbReference>
<dbReference type="InterPro" id="IPR000873">
    <property type="entry name" value="AMP-dep_synth/lig_dom"/>
</dbReference>
<keyword evidence="2" id="KW-0436">Ligase</keyword>
<keyword evidence="3" id="KW-0547">Nucleotide-binding</keyword>
<protein>
    <recommendedName>
        <fullName evidence="6">long-chain-fatty-acid--CoA ligase</fullName>
        <ecNumber evidence="6">6.2.1.3</ecNumber>
    </recommendedName>
</protein>
<evidence type="ECO:0000256" key="5">
    <source>
        <dbReference type="ARBA" id="ARBA00022840"/>
    </source>
</evidence>
<feature type="domain" description="AMP-dependent synthetase/ligase" evidence="7">
    <location>
        <begin position="59"/>
        <end position="117"/>
    </location>
</feature>
<reference evidence="9" key="1">
    <citation type="submission" date="2022-11" db="UniProtKB">
        <authorList>
            <consortium name="WormBaseParasite"/>
        </authorList>
    </citation>
    <scope>IDENTIFICATION</scope>
</reference>
<evidence type="ECO:0000313" key="8">
    <source>
        <dbReference type="Proteomes" id="UP000887566"/>
    </source>
</evidence>
<dbReference type="SUPFAM" id="SSF56801">
    <property type="entry name" value="Acetyl-CoA synthetase-like"/>
    <property type="match status" value="1"/>
</dbReference>
<dbReference type="GO" id="GO:0004467">
    <property type="term" value="F:long-chain fatty acid-CoA ligase activity"/>
    <property type="evidence" value="ECO:0007669"/>
    <property type="project" value="UniProtKB-EC"/>
</dbReference>
<evidence type="ECO:0000313" key="9">
    <source>
        <dbReference type="WBParaSite" id="PSAMB.scaffold23378size433.g38888.t1"/>
    </source>
</evidence>
<dbReference type="AlphaFoldDB" id="A0A914VPZ3"/>
<keyword evidence="4" id="KW-0443">Lipid metabolism</keyword>
<dbReference type="GO" id="GO:0035336">
    <property type="term" value="P:long-chain fatty-acyl-CoA metabolic process"/>
    <property type="evidence" value="ECO:0007669"/>
    <property type="project" value="TreeGrafter"/>
</dbReference>
<dbReference type="GO" id="GO:0030182">
    <property type="term" value="P:neuron differentiation"/>
    <property type="evidence" value="ECO:0007669"/>
    <property type="project" value="TreeGrafter"/>
</dbReference>
<dbReference type="Pfam" id="PF00501">
    <property type="entry name" value="AMP-binding"/>
    <property type="match status" value="1"/>
</dbReference>
<keyword evidence="5" id="KW-0067">ATP-binding</keyword>
<dbReference type="GO" id="GO:0005811">
    <property type="term" value="C:lipid droplet"/>
    <property type="evidence" value="ECO:0007669"/>
    <property type="project" value="TreeGrafter"/>
</dbReference>
<dbReference type="EC" id="6.2.1.3" evidence="6"/>
<comment type="similarity">
    <text evidence="1">Belongs to the ATP-dependent AMP-binding enzyme family.</text>
</comment>
<dbReference type="GO" id="GO:0005886">
    <property type="term" value="C:plasma membrane"/>
    <property type="evidence" value="ECO:0007669"/>
    <property type="project" value="TreeGrafter"/>
</dbReference>
<evidence type="ECO:0000256" key="3">
    <source>
        <dbReference type="ARBA" id="ARBA00022741"/>
    </source>
</evidence>
<accession>A0A914VPZ3</accession>
<dbReference type="InterPro" id="IPR042099">
    <property type="entry name" value="ANL_N_sf"/>
</dbReference>
<sequence length="118" mass="13466">RNVENTDGKLLTEVYPGCDTINKMWEKMVKKYGDANCLGTREVIKVHQEKQDNGRVFEKLELGEYLWESYVEVNDRSKAIASGLLDIGHKRGENLVIFADTRAEWMITALACFRSGIP</sequence>
<organism evidence="8 9">
    <name type="scientific">Plectus sambesii</name>
    <dbReference type="NCBI Taxonomy" id="2011161"/>
    <lineage>
        <taxon>Eukaryota</taxon>
        <taxon>Metazoa</taxon>
        <taxon>Ecdysozoa</taxon>
        <taxon>Nematoda</taxon>
        <taxon>Chromadorea</taxon>
        <taxon>Plectida</taxon>
        <taxon>Plectina</taxon>
        <taxon>Plectoidea</taxon>
        <taxon>Plectidae</taxon>
        <taxon>Plectus</taxon>
    </lineage>
</organism>
<evidence type="ECO:0000256" key="2">
    <source>
        <dbReference type="ARBA" id="ARBA00022598"/>
    </source>
</evidence>
<proteinExistence type="inferred from homology"/>
<keyword evidence="8" id="KW-1185">Reference proteome</keyword>
<dbReference type="WBParaSite" id="PSAMB.scaffold23378size433.g38888.t1">
    <property type="protein sequence ID" value="PSAMB.scaffold23378size433.g38888.t1"/>
    <property type="gene ID" value="PSAMB.scaffold23378size433.g38888"/>
</dbReference>
<evidence type="ECO:0000256" key="6">
    <source>
        <dbReference type="ARBA" id="ARBA00026121"/>
    </source>
</evidence>
<name>A0A914VPZ3_9BILA</name>
<dbReference type="PANTHER" id="PTHR43272">
    <property type="entry name" value="LONG-CHAIN-FATTY-ACID--COA LIGASE"/>
    <property type="match status" value="1"/>
</dbReference>
<evidence type="ECO:0000256" key="1">
    <source>
        <dbReference type="ARBA" id="ARBA00006432"/>
    </source>
</evidence>
<evidence type="ECO:0000256" key="4">
    <source>
        <dbReference type="ARBA" id="ARBA00022832"/>
    </source>
</evidence>